<dbReference type="EMBL" id="DF842131">
    <property type="protein sequence ID" value="GAT46035.1"/>
    <property type="molecule type" value="Genomic_DNA"/>
</dbReference>
<gene>
    <name evidence="2" type="ORF">MCHLO_03579</name>
</gene>
<organism evidence="2 3">
    <name type="scientific">Mycena chlorophos</name>
    <name type="common">Agaric fungus</name>
    <name type="synonym">Agaricus chlorophos</name>
    <dbReference type="NCBI Taxonomy" id="658473"/>
    <lineage>
        <taxon>Eukaryota</taxon>
        <taxon>Fungi</taxon>
        <taxon>Dikarya</taxon>
        <taxon>Basidiomycota</taxon>
        <taxon>Agaricomycotina</taxon>
        <taxon>Agaricomycetes</taxon>
        <taxon>Agaricomycetidae</taxon>
        <taxon>Agaricales</taxon>
        <taxon>Marasmiineae</taxon>
        <taxon>Mycenaceae</taxon>
        <taxon>Mycena</taxon>
    </lineage>
</organism>
<evidence type="ECO:0000313" key="3">
    <source>
        <dbReference type="Proteomes" id="UP000815677"/>
    </source>
</evidence>
<sequence>MPELAGSRRASARWWSGMKNQPGDVASDSPNERRRPSVVDGPRARSQARVETPESTRRRFKIPFFLASGGSATGRAESGPLGVSGKRRDIHGGCCIPFHIFHIRDVLSVPFSKALNPTHKLLVWTTCIRIHPTIGTNALRCAN</sequence>
<name>A0ABQ0L541_MYCCL</name>
<reference evidence="2" key="1">
    <citation type="submission" date="2014-09" db="EMBL/GenBank/DDBJ databases">
        <title>Genome sequence of the luminous mushroom Mycena chlorophos for searching fungal bioluminescence genes.</title>
        <authorList>
            <person name="Tanaka Y."/>
            <person name="Kasuga D."/>
            <person name="Oba Y."/>
            <person name="Hase S."/>
            <person name="Sato K."/>
            <person name="Oba Y."/>
            <person name="Sakakibara Y."/>
        </authorList>
    </citation>
    <scope>NUCLEOTIDE SEQUENCE</scope>
</reference>
<evidence type="ECO:0000313" key="2">
    <source>
        <dbReference type="EMBL" id="GAT46035.1"/>
    </source>
</evidence>
<keyword evidence="3" id="KW-1185">Reference proteome</keyword>
<accession>A0ABQ0L541</accession>
<protein>
    <submittedName>
        <fullName evidence="2">Uncharacterized protein</fullName>
    </submittedName>
</protein>
<evidence type="ECO:0000256" key="1">
    <source>
        <dbReference type="SAM" id="MobiDB-lite"/>
    </source>
</evidence>
<proteinExistence type="predicted"/>
<dbReference type="Proteomes" id="UP000815677">
    <property type="component" value="Unassembled WGS sequence"/>
</dbReference>
<feature type="region of interest" description="Disordered" evidence="1">
    <location>
        <begin position="1"/>
        <end position="56"/>
    </location>
</feature>